<dbReference type="PANTHER" id="PTHR11839:SF18">
    <property type="entry name" value="NUDIX HYDROLASE DOMAIN-CONTAINING PROTEIN"/>
    <property type="match status" value="1"/>
</dbReference>
<evidence type="ECO:0000256" key="2">
    <source>
        <dbReference type="ARBA" id="ARBA00022801"/>
    </source>
</evidence>
<name>A0A6A5TVK0_9PLEO</name>
<dbReference type="EMBL" id="ML976990">
    <property type="protein sequence ID" value="KAF1956943.1"/>
    <property type="molecule type" value="Genomic_DNA"/>
</dbReference>
<accession>A0A6A5TVK0</accession>
<evidence type="ECO:0008006" key="5">
    <source>
        <dbReference type="Google" id="ProtNLM"/>
    </source>
</evidence>
<dbReference type="GO" id="GO:0080042">
    <property type="term" value="F:ADP-glucose pyrophosphohydrolase activity"/>
    <property type="evidence" value="ECO:0007669"/>
    <property type="project" value="TreeGrafter"/>
</dbReference>
<dbReference type="Proteomes" id="UP000800035">
    <property type="component" value="Unassembled WGS sequence"/>
</dbReference>
<gene>
    <name evidence="3" type="ORF">CC80DRAFT_592966</name>
</gene>
<dbReference type="CDD" id="cd03424">
    <property type="entry name" value="NUDIX_ADPRase_Nudt5_UGPPase_Nudt14"/>
    <property type="match status" value="1"/>
</dbReference>
<dbReference type="GO" id="GO:0019693">
    <property type="term" value="P:ribose phosphate metabolic process"/>
    <property type="evidence" value="ECO:0007669"/>
    <property type="project" value="TreeGrafter"/>
</dbReference>
<sequence>MLIVEDSIGGLIVSTPVFVDPRGITPPYYDPYYPLQKDSRLQSHPYEEPAHTVYGQPHHNLYQELQWNAHANSAYPPRALFLSYQYPRAPNQPEDTEDLPADLHAFLAYYLTATYPFRNPRNVSGENQDREKEEPLSGWQPAIPITVGDSTKVDKKRLLEFPAFKNWLEALRSNLALQSTSGHTFEAEPWRLVGIKVHAVTVFANGKIEFMTIEGMLRKRSGKGSGDKLDRVVFLRGGSVAVLMILRPKDSGNERYVILTEQPRIGAASTSFLEIPAGMLDEESGDVKGKPIEEIYEETSLRVRKEELIDMTSLALEDSETKENIHPAMYPGPGNLDEYIPLLLWEKVLDRKDIEALKGKLTGKRNQDELMTLRVCKYDALWREGARDAKTLGAWALYEGLSRAGEIEEKLRETRTGDFEK</sequence>
<protein>
    <recommendedName>
        <fullName evidence="5">Nudix hydrolase domain-containing protein</fullName>
    </recommendedName>
</protein>
<dbReference type="SUPFAM" id="SSF55811">
    <property type="entry name" value="Nudix"/>
    <property type="match status" value="1"/>
</dbReference>
<proteinExistence type="predicted"/>
<keyword evidence="4" id="KW-1185">Reference proteome</keyword>
<evidence type="ECO:0000313" key="4">
    <source>
        <dbReference type="Proteomes" id="UP000800035"/>
    </source>
</evidence>
<dbReference type="AlphaFoldDB" id="A0A6A5TVK0"/>
<dbReference type="PANTHER" id="PTHR11839">
    <property type="entry name" value="UDP/ADP-SUGAR PYROPHOSPHATASE"/>
    <property type="match status" value="1"/>
</dbReference>
<organism evidence="3 4">
    <name type="scientific">Byssothecium circinans</name>
    <dbReference type="NCBI Taxonomy" id="147558"/>
    <lineage>
        <taxon>Eukaryota</taxon>
        <taxon>Fungi</taxon>
        <taxon>Dikarya</taxon>
        <taxon>Ascomycota</taxon>
        <taxon>Pezizomycotina</taxon>
        <taxon>Dothideomycetes</taxon>
        <taxon>Pleosporomycetidae</taxon>
        <taxon>Pleosporales</taxon>
        <taxon>Massarineae</taxon>
        <taxon>Massarinaceae</taxon>
        <taxon>Byssothecium</taxon>
    </lineage>
</organism>
<keyword evidence="2" id="KW-0378">Hydrolase</keyword>
<reference evidence="3" key="1">
    <citation type="journal article" date="2020" name="Stud. Mycol.">
        <title>101 Dothideomycetes genomes: a test case for predicting lifestyles and emergence of pathogens.</title>
        <authorList>
            <person name="Haridas S."/>
            <person name="Albert R."/>
            <person name="Binder M."/>
            <person name="Bloem J."/>
            <person name="Labutti K."/>
            <person name="Salamov A."/>
            <person name="Andreopoulos B."/>
            <person name="Baker S."/>
            <person name="Barry K."/>
            <person name="Bills G."/>
            <person name="Bluhm B."/>
            <person name="Cannon C."/>
            <person name="Castanera R."/>
            <person name="Culley D."/>
            <person name="Daum C."/>
            <person name="Ezra D."/>
            <person name="Gonzalez J."/>
            <person name="Henrissat B."/>
            <person name="Kuo A."/>
            <person name="Liang C."/>
            <person name="Lipzen A."/>
            <person name="Lutzoni F."/>
            <person name="Magnuson J."/>
            <person name="Mondo S."/>
            <person name="Nolan M."/>
            <person name="Ohm R."/>
            <person name="Pangilinan J."/>
            <person name="Park H.-J."/>
            <person name="Ramirez L."/>
            <person name="Alfaro M."/>
            <person name="Sun H."/>
            <person name="Tritt A."/>
            <person name="Yoshinaga Y."/>
            <person name="Zwiers L.-H."/>
            <person name="Turgeon B."/>
            <person name="Goodwin S."/>
            <person name="Spatafora J."/>
            <person name="Crous P."/>
            <person name="Grigoriev I."/>
        </authorList>
    </citation>
    <scope>NUCLEOTIDE SEQUENCE</scope>
    <source>
        <strain evidence="3">CBS 675.92</strain>
    </source>
</reference>
<dbReference type="GO" id="GO:0080041">
    <property type="term" value="F:ADP-ribose pyrophosphohydrolase activity"/>
    <property type="evidence" value="ECO:0007669"/>
    <property type="project" value="TreeGrafter"/>
</dbReference>
<evidence type="ECO:0000256" key="1">
    <source>
        <dbReference type="ARBA" id="ARBA00001946"/>
    </source>
</evidence>
<dbReference type="OrthoDB" id="10249920at2759"/>
<dbReference type="InterPro" id="IPR015797">
    <property type="entry name" value="NUDIX_hydrolase-like_dom_sf"/>
</dbReference>
<evidence type="ECO:0000313" key="3">
    <source>
        <dbReference type="EMBL" id="KAF1956943.1"/>
    </source>
</evidence>
<dbReference type="Gene3D" id="3.90.79.10">
    <property type="entry name" value="Nucleoside Triphosphate Pyrophosphohydrolase"/>
    <property type="match status" value="1"/>
</dbReference>
<comment type="cofactor">
    <cofactor evidence="1">
        <name>Mg(2+)</name>
        <dbReference type="ChEBI" id="CHEBI:18420"/>
    </cofactor>
</comment>
<dbReference type="GO" id="GO:0006753">
    <property type="term" value="P:nucleoside phosphate metabolic process"/>
    <property type="evidence" value="ECO:0007669"/>
    <property type="project" value="TreeGrafter"/>
</dbReference>